<evidence type="ECO:0000313" key="2">
    <source>
        <dbReference type="EMBL" id="ACD56967.1"/>
    </source>
</evidence>
<name>A0A0K0GFL5_XANOP</name>
<reference evidence="2 3" key="1">
    <citation type="journal article" date="2008" name="BMC Genomics">
        <title>Genome sequence and rapid evolution of the rice pathogen Xanthomonas oryzae pv. oryzae PXO99A.</title>
        <authorList>
            <person name="Salzberg S.L."/>
            <person name="Sommer D.D."/>
            <person name="Schatz M.C."/>
            <person name="Phillippy A.M."/>
            <person name="Rabinowicz P.D."/>
            <person name="Tsuge S."/>
            <person name="Furutani A."/>
            <person name="Ochiai H."/>
            <person name="Delcher A.L."/>
            <person name="Kelley D."/>
            <person name="Madupu R."/>
            <person name="Puiu D."/>
            <person name="Radune D."/>
            <person name="Shumway M."/>
            <person name="Trapnell C."/>
            <person name="Aparna G."/>
            <person name="Jha G."/>
            <person name="Pandey A."/>
            <person name="Patil P.B."/>
            <person name="Ishihara H."/>
            <person name="Meyer D.F."/>
            <person name="Szurek B."/>
            <person name="Verdier V."/>
            <person name="Koebnik R."/>
            <person name="Dow J.M."/>
            <person name="Ryan R.P."/>
            <person name="Hirata H."/>
            <person name="Tsuyumu S."/>
            <person name="Won Lee S."/>
            <person name="Seo Y.S."/>
            <person name="Sriariyanum M."/>
            <person name="Ronald P.C."/>
            <person name="Sonti R.V."/>
            <person name="Van Sluys M.A."/>
            <person name="Leach J.E."/>
            <person name="White F.F."/>
            <person name="Bogdanove A.J."/>
        </authorList>
    </citation>
    <scope>NUCLEOTIDE SEQUENCE [LARGE SCALE GENOMIC DNA]</scope>
    <source>
        <strain evidence="2 3">PXO99A</strain>
    </source>
</reference>
<evidence type="ECO:0000313" key="3">
    <source>
        <dbReference type="Proteomes" id="UP000001740"/>
    </source>
</evidence>
<dbReference type="EMBL" id="CP000967">
    <property type="protein sequence ID" value="ACD56967.1"/>
    <property type="molecule type" value="Genomic_DNA"/>
</dbReference>
<proteinExistence type="predicted"/>
<sequence length="181" mass="18853">MSEFFIGQVMLTGFAFAPKYFAQCNGQLLPINQNQALFSLLSTRFGGDGKTTFGLPDMRGRTPVGYGPSADPAWQPPAVPMGQAAGAETVTLVGDNLPPHTHLMSCSSANGDNRIPTGRLFANNDIPSGTPHALYAAPGATVPLSQSTIASSGGGQAHPNVQPYTTINFCIALSGIFPSRS</sequence>
<dbReference type="RefSeq" id="WP_011409756.1">
    <property type="nucleotide sequence ID" value="NC_010717.2"/>
</dbReference>
<protein>
    <submittedName>
        <fullName evidence="2">Microcystin dependent protein</fullName>
    </submittedName>
</protein>
<dbReference type="AlphaFoldDB" id="A0A0K0GFL5"/>
<dbReference type="Pfam" id="PF07484">
    <property type="entry name" value="Collar"/>
    <property type="match status" value="1"/>
</dbReference>
<dbReference type="Gene3D" id="3.90.1340.10">
    <property type="entry name" value="Phage tail collar domain"/>
    <property type="match status" value="1"/>
</dbReference>
<accession>A0A0K0GFL5</accession>
<dbReference type="eggNOG" id="COG4675">
    <property type="taxonomic scope" value="Bacteria"/>
</dbReference>
<dbReference type="SUPFAM" id="SSF88874">
    <property type="entry name" value="Receptor-binding domain of short tail fibre protein gp12"/>
    <property type="match status" value="1"/>
</dbReference>
<gene>
    <name evidence="2" type="ordered locus">PXO_03557</name>
</gene>
<feature type="domain" description="Phage tail collar" evidence="1">
    <location>
        <begin position="7"/>
        <end position="63"/>
    </location>
</feature>
<evidence type="ECO:0000259" key="1">
    <source>
        <dbReference type="Pfam" id="PF07484"/>
    </source>
</evidence>
<dbReference type="HOGENOM" id="CLU_087872_0_0_6"/>
<dbReference type="KEGG" id="xop:PXO_03557"/>
<dbReference type="InterPro" id="IPR037053">
    <property type="entry name" value="Phage_tail_collar_dom_sf"/>
</dbReference>
<dbReference type="InterPro" id="IPR011083">
    <property type="entry name" value="Phage_tail_collar_dom"/>
</dbReference>
<organism evidence="2 3">
    <name type="scientific">Xanthomonas oryzae pv. oryzae (strain PXO99A)</name>
    <dbReference type="NCBI Taxonomy" id="360094"/>
    <lineage>
        <taxon>Bacteria</taxon>
        <taxon>Pseudomonadati</taxon>
        <taxon>Pseudomonadota</taxon>
        <taxon>Gammaproteobacteria</taxon>
        <taxon>Lysobacterales</taxon>
        <taxon>Lysobacteraceae</taxon>
        <taxon>Xanthomonas</taxon>
    </lineage>
</organism>
<dbReference type="Proteomes" id="UP000001740">
    <property type="component" value="Chromosome"/>
</dbReference>